<comment type="similarity">
    <text evidence="1 3">Belongs to the TPP enzyme family.</text>
</comment>
<dbReference type="AlphaFoldDB" id="A0A1G6DZY6"/>
<reference evidence="7 8" key="1">
    <citation type="submission" date="2016-10" db="EMBL/GenBank/DDBJ databases">
        <authorList>
            <person name="de Groot N.N."/>
        </authorList>
    </citation>
    <scope>NUCLEOTIDE SEQUENCE [LARGE SCALE GENOMIC DNA]</scope>
    <source>
        <strain evidence="7 8">ATCC 35022</strain>
    </source>
</reference>
<protein>
    <submittedName>
        <fullName evidence="7">Acetolactate synthase-1/2/3 large subunit</fullName>
    </submittedName>
</protein>
<accession>A0A1G6DZY6</accession>
<dbReference type="RefSeq" id="WP_090879178.1">
    <property type="nucleotide sequence ID" value="NZ_FMXQ01000009.1"/>
</dbReference>
<dbReference type="GO" id="GO:0009099">
    <property type="term" value="P:L-valine biosynthetic process"/>
    <property type="evidence" value="ECO:0007669"/>
    <property type="project" value="TreeGrafter"/>
</dbReference>
<sequence>MTPGTDYILAALETEGIDHLFMVPGGLIDPFLPALGRFPAIKPIVAAQEGGAAFMADGYARAGGRFGVALGIGGPGLGNMTTAMATALTDSSRMLVMSGEVAIAMEGLGQFQDASYETLDDPVLAAPVTRFSTSVDSVDNLNHLFRRALMEMTGPPSGPVHLSLPHDVLVGEVAVAHAAIDPALMHGRLIDAAMADRALAALRGDGASGPAFKVAILAGAGVEHGEASGALVAIAERFALPVATTLRAKGTFPEDHPLSLGVFGYAGTRHATSTLLSPDLDLLIVLGSGLNERDTMHWSSRLAPKRGMISVNLAAKAIATETAAGQGVLGDCGAFLDILAQDGNAAALTAGVAERQAWMATIRGSPRFFDTDNLASEAVPLHPARIIGELRKALPCDAIALVDSGAHRAFAGHYFDAYAPRTYISATNLGPMGWGIPAAIGAACARPGTRVALVTGDGCMQMHGIEIAVAARYRLPVVFVVLNNGALGNVWLRAHTLGPVPDELTRVPDHDWAGFARALGLQATTVRDPGEVEPALAAAVATDGPYLIDFKTQRDAPTPVYDFAAEAKRWSYHE</sequence>
<evidence type="ECO:0000256" key="3">
    <source>
        <dbReference type="RuleBase" id="RU362132"/>
    </source>
</evidence>
<dbReference type="OrthoDB" id="4494979at2"/>
<organism evidence="7 8">
    <name type="scientific">Bauldia litoralis</name>
    <dbReference type="NCBI Taxonomy" id="665467"/>
    <lineage>
        <taxon>Bacteria</taxon>
        <taxon>Pseudomonadati</taxon>
        <taxon>Pseudomonadota</taxon>
        <taxon>Alphaproteobacteria</taxon>
        <taxon>Hyphomicrobiales</taxon>
        <taxon>Kaistiaceae</taxon>
        <taxon>Bauldia</taxon>
    </lineage>
</organism>
<dbReference type="STRING" id="665467.SAMN02982931_03967"/>
<dbReference type="Pfam" id="PF02776">
    <property type="entry name" value="TPP_enzyme_N"/>
    <property type="match status" value="1"/>
</dbReference>
<dbReference type="Pfam" id="PF02775">
    <property type="entry name" value="TPP_enzyme_C"/>
    <property type="match status" value="1"/>
</dbReference>
<dbReference type="SUPFAM" id="SSF52467">
    <property type="entry name" value="DHS-like NAD/FAD-binding domain"/>
    <property type="match status" value="1"/>
</dbReference>
<evidence type="ECO:0000259" key="5">
    <source>
        <dbReference type="Pfam" id="PF02775"/>
    </source>
</evidence>
<dbReference type="InterPro" id="IPR012001">
    <property type="entry name" value="Thiamin_PyroP_enz_TPP-bd_dom"/>
</dbReference>
<name>A0A1G6DZY6_9HYPH</name>
<evidence type="ECO:0000259" key="6">
    <source>
        <dbReference type="Pfam" id="PF02776"/>
    </source>
</evidence>
<dbReference type="Gene3D" id="3.40.50.1220">
    <property type="entry name" value="TPP-binding domain"/>
    <property type="match status" value="1"/>
</dbReference>
<dbReference type="InterPro" id="IPR045229">
    <property type="entry name" value="TPP_enz"/>
</dbReference>
<evidence type="ECO:0000313" key="8">
    <source>
        <dbReference type="Proteomes" id="UP000199071"/>
    </source>
</evidence>
<dbReference type="EMBL" id="FMXQ01000009">
    <property type="protein sequence ID" value="SDB50660.1"/>
    <property type="molecule type" value="Genomic_DNA"/>
</dbReference>
<dbReference type="PANTHER" id="PTHR18968:SF13">
    <property type="entry name" value="ACETOLACTATE SYNTHASE CATALYTIC SUBUNIT, MITOCHONDRIAL"/>
    <property type="match status" value="1"/>
</dbReference>
<dbReference type="InterPro" id="IPR012000">
    <property type="entry name" value="Thiamin_PyroP_enz_cen_dom"/>
</dbReference>
<dbReference type="GO" id="GO:0003984">
    <property type="term" value="F:acetolactate synthase activity"/>
    <property type="evidence" value="ECO:0007669"/>
    <property type="project" value="TreeGrafter"/>
</dbReference>
<dbReference type="Gene3D" id="3.40.50.970">
    <property type="match status" value="2"/>
</dbReference>
<dbReference type="GO" id="GO:0030976">
    <property type="term" value="F:thiamine pyrophosphate binding"/>
    <property type="evidence" value="ECO:0007669"/>
    <property type="project" value="InterPro"/>
</dbReference>
<proteinExistence type="inferred from homology"/>
<dbReference type="SUPFAM" id="SSF52518">
    <property type="entry name" value="Thiamin diphosphate-binding fold (THDP-binding)"/>
    <property type="match status" value="2"/>
</dbReference>
<dbReference type="Pfam" id="PF00205">
    <property type="entry name" value="TPP_enzyme_M"/>
    <property type="match status" value="1"/>
</dbReference>
<dbReference type="GO" id="GO:0000287">
    <property type="term" value="F:magnesium ion binding"/>
    <property type="evidence" value="ECO:0007669"/>
    <property type="project" value="InterPro"/>
</dbReference>
<gene>
    <name evidence="7" type="ORF">SAMN02982931_03967</name>
</gene>
<evidence type="ECO:0000256" key="1">
    <source>
        <dbReference type="ARBA" id="ARBA00007812"/>
    </source>
</evidence>
<dbReference type="GO" id="GO:0050660">
    <property type="term" value="F:flavin adenine dinucleotide binding"/>
    <property type="evidence" value="ECO:0007669"/>
    <property type="project" value="TreeGrafter"/>
</dbReference>
<dbReference type="InterPro" id="IPR011766">
    <property type="entry name" value="TPP_enzyme_TPP-bd"/>
</dbReference>
<dbReference type="InterPro" id="IPR029035">
    <property type="entry name" value="DHS-like_NAD/FAD-binding_dom"/>
</dbReference>
<dbReference type="Proteomes" id="UP000199071">
    <property type="component" value="Unassembled WGS sequence"/>
</dbReference>
<dbReference type="CDD" id="cd07035">
    <property type="entry name" value="TPP_PYR_POX_like"/>
    <property type="match status" value="1"/>
</dbReference>
<evidence type="ECO:0000259" key="4">
    <source>
        <dbReference type="Pfam" id="PF00205"/>
    </source>
</evidence>
<dbReference type="GO" id="GO:0009097">
    <property type="term" value="P:isoleucine biosynthetic process"/>
    <property type="evidence" value="ECO:0007669"/>
    <property type="project" value="TreeGrafter"/>
</dbReference>
<dbReference type="InterPro" id="IPR029061">
    <property type="entry name" value="THDP-binding"/>
</dbReference>
<feature type="domain" description="Thiamine pyrophosphate enzyme central" evidence="4">
    <location>
        <begin position="213"/>
        <end position="337"/>
    </location>
</feature>
<dbReference type="CDD" id="cd00568">
    <property type="entry name" value="TPP_enzymes"/>
    <property type="match status" value="1"/>
</dbReference>
<feature type="domain" description="Thiamine pyrophosphate enzyme TPP-binding" evidence="5">
    <location>
        <begin position="403"/>
        <end position="550"/>
    </location>
</feature>
<keyword evidence="2 3" id="KW-0786">Thiamine pyrophosphate</keyword>
<dbReference type="PANTHER" id="PTHR18968">
    <property type="entry name" value="THIAMINE PYROPHOSPHATE ENZYMES"/>
    <property type="match status" value="1"/>
</dbReference>
<feature type="domain" description="Thiamine pyrophosphate enzyme N-terminal TPP-binding" evidence="6">
    <location>
        <begin position="4"/>
        <end position="113"/>
    </location>
</feature>
<dbReference type="GO" id="GO:0005948">
    <property type="term" value="C:acetolactate synthase complex"/>
    <property type="evidence" value="ECO:0007669"/>
    <property type="project" value="TreeGrafter"/>
</dbReference>
<evidence type="ECO:0000256" key="2">
    <source>
        <dbReference type="ARBA" id="ARBA00023052"/>
    </source>
</evidence>
<evidence type="ECO:0000313" key="7">
    <source>
        <dbReference type="EMBL" id="SDB50660.1"/>
    </source>
</evidence>
<keyword evidence="8" id="KW-1185">Reference proteome</keyword>